<dbReference type="Proteomes" id="UP001162793">
    <property type="component" value="Unassembled WGS sequence"/>
</dbReference>
<protein>
    <submittedName>
        <fullName evidence="1">Uncharacterized protein</fullName>
    </submittedName>
</protein>
<keyword evidence="2" id="KW-1185">Reference proteome</keyword>
<dbReference type="EMBL" id="JAMYWC010000011">
    <property type="protein sequence ID" value="MCP1175682.1"/>
    <property type="molecule type" value="Genomic_DNA"/>
</dbReference>
<proteinExistence type="predicted"/>
<reference evidence="2" key="1">
    <citation type="journal article" date="2023" name="Front. Microbiol.">
        <title>Ralstonia chuxiongensis sp. nov., Ralstonia mojiangensis sp. nov., and Ralstonia soli sp. nov., isolated from tobacco fields, are three novel species in the family Burkholderiaceae.</title>
        <authorList>
            <person name="Lu C.H."/>
            <person name="Zhang Y.Y."/>
            <person name="Jiang N."/>
            <person name="Chen W."/>
            <person name="Shao X."/>
            <person name="Zhao Z.M."/>
            <person name="Lu W.L."/>
            <person name="Hu X."/>
            <person name="Xi Y.X."/>
            <person name="Zou S.Y."/>
            <person name="Wei Q.J."/>
            <person name="Lin Z.L."/>
            <person name="Gong L."/>
            <person name="Gai X.T."/>
            <person name="Zhang L.Q."/>
            <person name="Li J.Y."/>
            <person name="Jin Y."/>
            <person name="Xia Z.Y."/>
        </authorList>
    </citation>
    <scope>NUCLEOTIDE SEQUENCE [LARGE SCALE GENOMIC DNA]</scope>
    <source>
        <strain evidence="2">21YRMH01-3</strain>
    </source>
</reference>
<sequence length="125" mass="14125">MYDLLNAATKVPYCCSGHGKYACATGRGDMYFTFRELAAVALTGSNNYFLDLQKEEGKWVIAVSVIDADKRTTKQYQVQTNRGKTKTWRYLEDALSFVNEYCESCQNLSIAVEGKVWQLRAEGPD</sequence>
<accession>A0AA42BN64</accession>
<dbReference type="RefSeq" id="WP_253542867.1">
    <property type="nucleotide sequence ID" value="NZ_JAMYWC010000011.1"/>
</dbReference>
<organism evidence="1 2">
    <name type="scientific">Ralstonia chuxiongensis</name>
    <dbReference type="NCBI Taxonomy" id="2957504"/>
    <lineage>
        <taxon>Bacteria</taxon>
        <taxon>Pseudomonadati</taxon>
        <taxon>Pseudomonadota</taxon>
        <taxon>Betaproteobacteria</taxon>
        <taxon>Burkholderiales</taxon>
        <taxon>Burkholderiaceae</taxon>
        <taxon>Ralstonia</taxon>
    </lineage>
</organism>
<evidence type="ECO:0000313" key="1">
    <source>
        <dbReference type="EMBL" id="MCP1175682.1"/>
    </source>
</evidence>
<comment type="caution">
    <text evidence="1">The sequence shown here is derived from an EMBL/GenBank/DDBJ whole genome shotgun (WGS) entry which is preliminary data.</text>
</comment>
<evidence type="ECO:0000313" key="2">
    <source>
        <dbReference type="Proteomes" id="UP001162793"/>
    </source>
</evidence>
<gene>
    <name evidence="1" type="ORF">NKG59_25220</name>
</gene>
<name>A0AA42BN64_9RALS</name>
<dbReference type="AlphaFoldDB" id="A0AA42BN64"/>